<feature type="domain" description="Type III secretion system flagellar brake protein YcgR PilZN" evidence="3">
    <location>
        <begin position="32"/>
        <end position="127"/>
    </location>
</feature>
<accession>A0A1A7C6Z7</accession>
<dbReference type="EMBL" id="LOCQ01000031">
    <property type="protein sequence ID" value="OBV41487.1"/>
    <property type="molecule type" value="Genomic_DNA"/>
</dbReference>
<dbReference type="Gene3D" id="2.40.10.220">
    <property type="entry name" value="predicted glycosyltransferase like domains"/>
    <property type="match status" value="1"/>
</dbReference>
<evidence type="ECO:0000256" key="1">
    <source>
        <dbReference type="SAM" id="MobiDB-lite"/>
    </source>
</evidence>
<dbReference type="GO" id="GO:0035438">
    <property type="term" value="F:cyclic-di-GMP binding"/>
    <property type="evidence" value="ECO:0007669"/>
    <property type="project" value="InterPro"/>
</dbReference>
<gene>
    <name evidence="4" type="ORF">ASR47_103227</name>
</gene>
<dbReference type="STRING" id="1747903.ASR47_103227"/>
<protein>
    <submittedName>
        <fullName evidence="4">C-di-GMP-binding flagellar brake protein YcgR</fullName>
    </submittedName>
</protein>
<feature type="region of interest" description="Disordered" evidence="1">
    <location>
        <begin position="1"/>
        <end position="35"/>
    </location>
</feature>
<proteinExistence type="predicted"/>
<evidence type="ECO:0000313" key="5">
    <source>
        <dbReference type="Proteomes" id="UP000092713"/>
    </source>
</evidence>
<dbReference type="PATRIC" id="fig|1747903.4.peg.5169"/>
<keyword evidence="5" id="KW-1185">Reference proteome</keyword>
<reference evidence="4 5" key="1">
    <citation type="submission" date="2016-04" db="EMBL/GenBank/DDBJ databases">
        <title>Draft genome sequence of Janthinobacterium psychrotolerans sp. nov., isolated from freshwater sediments in Denmark.</title>
        <authorList>
            <person name="Gong X."/>
            <person name="Skrivergaard S."/>
            <person name="Korsgaard B.S."/>
            <person name="Schreiber L."/>
            <person name="Marshall I.P."/>
            <person name="Finster K."/>
            <person name="Schramm A."/>
        </authorList>
    </citation>
    <scope>NUCLEOTIDE SEQUENCE [LARGE SCALE GENOMIC DNA]</scope>
    <source>
        <strain evidence="4 5">S3-2</strain>
    </source>
</reference>
<dbReference type="Pfam" id="PF07317">
    <property type="entry name" value="PilZN"/>
    <property type="match status" value="1"/>
</dbReference>
<dbReference type="OrthoDB" id="5572581at2"/>
<keyword evidence="4" id="KW-0969">Cilium</keyword>
<dbReference type="InterPro" id="IPR009875">
    <property type="entry name" value="PilZ_domain"/>
</dbReference>
<dbReference type="Pfam" id="PF07238">
    <property type="entry name" value="PilZ"/>
    <property type="match status" value="1"/>
</dbReference>
<comment type="caution">
    <text evidence="4">The sequence shown here is derived from an EMBL/GenBank/DDBJ whole genome shotgun (WGS) entry which is preliminary data.</text>
</comment>
<name>A0A1A7C6Z7_9BURK</name>
<dbReference type="InterPro" id="IPR009926">
    <property type="entry name" value="T3SS_YcgR_PilZN"/>
</dbReference>
<keyword evidence="4" id="KW-0966">Cell projection</keyword>
<keyword evidence="4" id="KW-0282">Flagellum</keyword>
<organism evidence="4 5">
    <name type="scientific">Janthinobacterium psychrotolerans</name>
    <dbReference type="NCBI Taxonomy" id="1747903"/>
    <lineage>
        <taxon>Bacteria</taxon>
        <taxon>Pseudomonadati</taxon>
        <taxon>Pseudomonadota</taxon>
        <taxon>Betaproteobacteria</taxon>
        <taxon>Burkholderiales</taxon>
        <taxon>Oxalobacteraceae</taxon>
        <taxon>Janthinobacterium</taxon>
    </lineage>
</organism>
<sequence>MNDPIPNPLRKGAPSLADVAEPMAPGTKPHHMSDPWDIGETLCSLADNGGAISIYANGSDKAIMARVLSVDDDLPQFVLELNEGQTLPAGSATFVSLVQSAKLQFTINGEWEASPERPNIYLTNFPSHCLVLERRESTRLETPLGVYYLAAFVLEGRPYELQLYDFSAGGIGMRAHPRDTVGLYVGRKLSRVRLELGPNKVMIADLEIRLSRTFRSFLLGEQVQIGCRFLNLTDTMRDELVELLDNLGSGRKVR</sequence>
<dbReference type="RefSeq" id="WP_082988648.1">
    <property type="nucleotide sequence ID" value="NZ_LOCQ01000031.1"/>
</dbReference>
<evidence type="ECO:0000313" key="4">
    <source>
        <dbReference type="EMBL" id="OBV41487.1"/>
    </source>
</evidence>
<evidence type="ECO:0000259" key="3">
    <source>
        <dbReference type="Pfam" id="PF07317"/>
    </source>
</evidence>
<feature type="domain" description="PilZ" evidence="2">
    <location>
        <begin position="133"/>
        <end position="244"/>
    </location>
</feature>
<evidence type="ECO:0000259" key="2">
    <source>
        <dbReference type="Pfam" id="PF07238"/>
    </source>
</evidence>
<dbReference type="Proteomes" id="UP000092713">
    <property type="component" value="Unassembled WGS sequence"/>
</dbReference>
<dbReference type="AlphaFoldDB" id="A0A1A7C6Z7"/>